<reference evidence="2 3" key="1">
    <citation type="journal article" date="2019" name="PLoS ONE">
        <title>Comparative genome analysis indicates high evolutionary potential of pathogenicity genes in Colletotrichum tanaceti.</title>
        <authorList>
            <person name="Lelwala R.V."/>
            <person name="Korhonen P.K."/>
            <person name="Young N.D."/>
            <person name="Scott J.B."/>
            <person name="Ades P.A."/>
            <person name="Gasser R.B."/>
            <person name="Taylor P.W.J."/>
        </authorList>
    </citation>
    <scope>NUCLEOTIDE SEQUENCE [LARGE SCALE GENOMIC DNA]</scope>
    <source>
        <strain evidence="2">BRIP57314</strain>
    </source>
</reference>
<dbReference type="OrthoDB" id="2958217at2759"/>
<feature type="region of interest" description="Disordered" evidence="1">
    <location>
        <begin position="226"/>
        <end position="246"/>
    </location>
</feature>
<dbReference type="STRING" id="1306861.A0A4U6XQU6"/>
<dbReference type="Proteomes" id="UP000310108">
    <property type="component" value="Unassembled WGS sequence"/>
</dbReference>
<dbReference type="PANTHER" id="PTHR33112:SF16">
    <property type="entry name" value="HETEROKARYON INCOMPATIBILITY DOMAIN-CONTAINING PROTEIN"/>
    <property type="match status" value="1"/>
</dbReference>
<evidence type="ECO:0000256" key="1">
    <source>
        <dbReference type="SAM" id="MobiDB-lite"/>
    </source>
</evidence>
<gene>
    <name evidence="2" type="ORF">CTA1_7932</name>
</gene>
<evidence type="ECO:0000313" key="3">
    <source>
        <dbReference type="Proteomes" id="UP000310108"/>
    </source>
</evidence>
<proteinExistence type="predicted"/>
<dbReference type="PANTHER" id="PTHR33112">
    <property type="entry name" value="DOMAIN PROTEIN, PUTATIVE-RELATED"/>
    <property type="match status" value="1"/>
</dbReference>
<evidence type="ECO:0000313" key="2">
    <source>
        <dbReference type="EMBL" id="TKW58161.1"/>
    </source>
</evidence>
<comment type="caution">
    <text evidence="2">The sequence shown here is derived from an EMBL/GenBank/DDBJ whole genome shotgun (WGS) entry which is preliminary data.</text>
</comment>
<name>A0A4U6XQU6_9PEZI</name>
<organism evidence="2 3">
    <name type="scientific">Colletotrichum tanaceti</name>
    <dbReference type="NCBI Taxonomy" id="1306861"/>
    <lineage>
        <taxon>Eukaryota</taxon>
        <taxon>Fungi</taxon>
        <taxon>Dikarya</taxon>
        <taxon>Ascomycota</taxon>
        <taxon>Pezizomycotina</taxon>
        <taxon>Sordariomycetes</taxon>
        <taxon>Hypocreomycetidae</taxon>
        <taxon>Glomerellales</taxon>
        <taxon>Glomerellaceae</taxon>
        <taxon>Colletotrichum</taxon>
        <taxon>Colletotrichum destructivum species complex</taxon>
    </lineage>
</organism>
<accession>A0A4U6XQU6</accession>
<dbReference type="EMBL" id="PJEX01000029">
    <property type="protein sequence ID" value="TKW58161.1"/>
    <property type="molecule type" value="Genomic_DNA"/>
</dbReference>
<evidence type="ECO:0008006" key="4">
    <source>
        <dbReference type="Google" id="ProtNLM"/>
    </source>
</evidence>
<dbReference type="AlphaFoldDB" id="A0A4U6XQU6"/>
<sequence length="381" mass="43461">MILVKSLGIRYIWVDLLCIVQDDFDEKGFGLVATKTVESLIENTAWNSRAWTFQERMLSKRSMIFVENRVFFQCRQATWSEVVSEALASSWNPEMIRSPLKSLEMNPVRLYLEYVELFSGRLLTNEGDRFRAIEGISTMLCAPLRASFFYGLPDSYFDFALLWEKKTPGRRLKDKGEDGLPSWSWSGWLDASVWRLSMISGTLLNLHEYAIPGQVAAGTGYAREDAESKPFGRRRQPPVSDDAEMNPIMPTASIRKKKCLYFWTHTAFFQLSWQGRTGPSFASKLEPGLHRFGLLDAHGDWCGTVVLEDEWSGSVGDEVELAAISDARDFSMEELDTWNLLHPRGPRGLRVAPVLRLSDRLGRRPRHRREGWARQGLPAGL</sequence>
<protein>
    <recommendedName>
        <fullName evidence="4">Heterokaryon incompatibility domain-containing protein</fullName>
    </recommendedName>
</protein>
<keyword evidence="3" id="KW-1185">Reference proteome</keyword>